<keyword evidence="11" id="KW-1185">Reference proteome</keyword>
<proteinExistence type="predicted"/>
<dbReference type="EMBL" id="FXUG01000014">
    <property type="protein sequence ID" value="SMP71772.1"/>
    <property type="molecule type" value="Genomic_DNA"/>
</dbReference>
<dbReference type="SUPFAM" id="SSF54862">
    <property type="entry name" value="4Fe-4S ferredoxins"/>
    <property type="match status" value="1"/>
</dbReference>
<dbReference type="InterPro" id="IPR017900">
    <property type="entry name" value="4Fe4S_Fe_S_CS"/>
</dbReference>
<dbReference type="RefSeq" id="WP_346772187.1">
    <property type="nucleotide sequence ID" value="NZ_FXUG01000014.1"/>
</dbReference>
<evidence type="ECO:0000313" key="11">
    <source>
        <dbReference type="Proteomes" id="UP001158067"/>
    </source>
</evidence>
<keyword evidence="8" id="KW-1133">Transmembrane helix</keyword>
<dbReference type="InterPro" id="IPR051555">
    <property type="entry name" value="FDH_Electron_Transfer_Unit"/>
</dbReference>
<feature type="transmembrane region" description="Helical" evidence="8">
    <location>
        <begin position="587"/>
        <end position="610"/>
    </location>
</feature>
<gene>
    <name evidence="10" type="ORF">SAMN06265222_114108</name>
</gene>
<evidence type="ECO:0000259" key="9">
    <source>
        <dbReference type="PROSITE" id="PS51379"/>
    </source>
</evidence>
<feature type="domain" description="4Fe-4S ferredoxin-type" evidence="9">
    <location>
        <begin position="87"/>
        <end position="117"/>
    </location>
</feature>
<feature type="transmembrane region" description="Helical" evidence="8">
    <location>
        <begin position="441"/>
        <end position="467"/>
    </location>
</feature>
<dbReference type="Pfam" id="PF13247">
    <property type="entry name" value="Fer4_11"/>
    <property type="match status" value="1"/>
</dbReference>
<dbReference type="Proteomes" id="UP001158067">
    <property type="component" value="Unassembled WGS sequence"/>
</dbReference>
<feature type="transmembrane region" description="Helical" evidence="8">
    <location>
        <begin position="507"/>
        <end position="525"/>
    </location>
</feature>
<dbReference type="Pfam" id="PF04976">
    <property type="entry name" value="DmsC"/>
    <property type="match status" value="1"/>
</dbReference>
<evidence type="ECO:0000256" key="3">
    <source>
        <dbReference type="ARBA" id="ARBA00022723"/>
    </source>
</evidence>
<evidence type="ECO:0000256" key="6">
    <source>
        <dbReference type="ARBA" id="ARBA00023014"/>
    </source>
</evidence>
<keyword evidence="4" id="KW-0677">Repeat</keyword>
<evidence type="ECO:0000256" key="5">
    <source>
        <dbReference type="ARBA" id="ARBA00023004"/>
    </source>
</evidence>
<reference evidence="10 11" key="1">
    <citation type="submission" date="2017-05" db="EMBL/GenBank/DDBJ databases">
        <authorList>
            <person name="Varghese N."/>
            <person name="Submissions S."/>
        </authorList>
    </citation>
    <scope>NUCLEOTIDE SEQUENCE [LARGE SCALE GENOMIC DNA]</scope>
    <source>
        <strain evidence="10 11">DSM 25457</strain>
    </source>
</reference>
<keyword evidence="6" id="KW-0411">Iron-sulfur</keyword>
<evidence type="ECO:0000256" key="2">
    <source>
        <dbReference type="ARBA" id="ARBA00022485"/>
    </source>
</evidence>
<dbReference type="InterPro" id="IPR007059">
    <property type="entry name" value="DmsC"/>
</dbReference>
<evidence type="ECO:0000256" key="8">
    <source>
        <dbReference type="SAM" id="Phobius"/>
    </source>
</evidence>
<keyword evidence="8 10" id="KW-0812">Transmembrane</keyword>
<comment type="caution">
    <text evidence="10">The sequence shown here is derived from an EMBL/GenBank/DDBJ whole genome shotgun (WGS) entry which is preliminary data.</text>
</comment>
<evidence type="ECO:0000256" key="4">
    <source>
        <dbReference type="ARBA" id="ARBA00022737"/>
    </source>
</evidence>
<dbReference type="InterPro" id="IPR017896">
    <property type="entry name" value="4Fe4S_Fe-S-bd"/>
</dbReference>
<keyword evidence="5" id="KW-0408">Iron</keyword>
<feature type="transmembrane region" description="Helical" evidence="8">
    <location>
        <begin position="561"/>
        <end position="581"/>
    </location>
</feature>
<dbReference type="PANTHER" id="PTHR43545">
    <property type="entry name" value="FORMATE DEHYDROGENASE, NITRATE-INDUCIBLE, IRON-SULFUR SUBUNIT"/>
    <property type="match status" value="1"/>
</dbReference>
<feature type="domain" description="4Fe-4S ferredoxin-type" evidence="9">
    <location>
        <begin position="197"/>
        <end position="226"/>
    </location>
</feature>
<dbReference type="Gene3D" id="3.30.70.20">
    <property type="match status" value="2"/>
</dbReference>
<evidence type="ECO:0000256" key="1">
    <source>
        <dbReference type="ARBA" id="ARBA00004196"/>
    </source>
</evidence>
<dbReference type="PROSITE" id="PS00198">
    <property type="entry name" value="4FE4S_FER_1"/>
    <property type="match status" value="1"/>
</dbReference>
<comment type="subcellular location">
    <subcellularLocation>
        <location evidence="1">Cell envelope</location>
    </subcellularLocation>
</comment>
<feature type="region of interest" description="Disordered" evidence="7">
    <location>
        <begin position="1"/>
        <end position="24"/>
    </location>
</feature>
<keyword evidence="3" id="KW-0479">Metal-binding</keyword>
<evidence type="ECO:0000313" key="10">
    <source>
        <dbReference type="EMBL" id="SMP71772.1"/>
    </source>
</evidence>
<name>A0ABY1QHP4_9BACT</name>
<feature type="transmembrane region" description="Helical" evidence="8">
    <location>
        <begin position="479"/>
        <end position="501"/>
    </location>
</feature>
<accession>A0ABY1QHP4</accession>
<feature type="transmembrane region" description="Helical" evidence="8">
    <location>
        <begin position="398"/>
        <end position="421"/>
    </location>
</feature>
<evidence type="ECO:0000256" key="7">
    <source>
        <dbReference type="SAM" id="MobiDB-lite"/>
    </source>
</evidence>
<organism evidence="10 11">
    <name type="scientific">Neorhodopirellula lusitana</name>
    <dbReference type="NCBI Taxonomy" id="445327"/>
    <lineage>
        <taxon>Bacteria</taxon>
        <taxon>Pseudomonadati</taxon>
        <taxon>Planctomycetota</taxon>
        <taxon>Planctomycetia</taxon>
        <taxon>Pirellulales</taxon>
        <taxon>Pirellulaceae</taxon>
        <taxon>Neorhodopirellula</taxon>
    </lineage>
</organism>
<sequence>MSTASTFDKPATTTADKPLSMTPSSDGSFDLVGMLLKEQQTLSAVEQFSKSHDNLLVEDRQTESDPDQAVYYRRLMPATPPAADQQYAFEVDLDACSGCKACVVACHTLNGLEETESWRKVGTLTIGELDSESEVSTKPATDSASGGVGSLPIAIAPVAAPSVAGVQHVTTACHHCEDPGCLNGCPVKAYDKDPETGIVRHLDDQCIGCKYCTMMCPYEVPKYSKRLGIVRKCDMCHQRLKVGEAPACVQSCPNEAIAIRTVSTGEEFAISDRLVAGAPVSSITKPTTKFITRRAEALAEAIPQDAAIDSVAESHWPLAIMLVATQISVAMIVVERLWATGGWLMGNPVSIEATRLNATASLLIAIVGLNLASLHLGQPLRAWRVFLGLRTSWLSREAVVLGKYAGALAVAVALMWLPVVAPYAPEFLTSRIPDWVSIPSWANNALLAAAILFGVAGLYCSAMIYIATKRKLWRYSRTLPRFFGSGVVVGAALTSFAFWLAGGSTTVVSATVLFAAISAAWKLSWEGRFHLHQTLALESSDDLDRRSHRLMTGQLDRFRKLRLWTGWVGVAACVLAMGAIASESMLFTTFSMSVACICLLGGEVIERLLYFMSVVYDRMPGTLR</sequence>
<keyword evidence="2" id="KW-0004">4Fe-4S</keyword>
<dbReference type="CDD" id="cd16371">
    <property type="entry name" value="DMSOR_beta_like"/>
    <property type="match status" value="1"/>
</dbReference>
<keyword evidence="8" id="KW-0472">Membrane</keyword>
<feature type="transmembrane region" description="Helical" evidence="8">
    <location>
        <begin position="358"/>
        <end position="377"/>
    </location>
</feature>
<protein>
    <submittedName>
        <fullName evidence="10">Nitrate reductase (Quinol-dependent), transmembrane subunit</fullName>
    </submittedName>
</protein>
<dbReference type="PROSITE" id="PS51379">
    <property type="entry name" value="4FE4S_FER_2"/>
    <property type="match status" value="2"/>
</dbReference>
<dbReference type="PANTHER" id="PTHR43545:SF6">
    <property type="entry name" value="FORMATE DEHYDROGENASE, NITRATE-INDUCIBLE, IRON-SULFUR SUBUNIT"/>
    <property type="match status" value="1"/>
</dbReference>